<accession>A0A1M7Y4M5</accession>
<organism evidence="1 2">
    <name type="scientific">Desulfopila aestuarii DSM 18488</name>
    <dbReference type="NCBI Taxonomy" id="1121416"/>
    <lineage>
        <taxon>Bacteria</taxon>
        <taxon>Pseudomonadati</taxon>
        <taxon>Thermodesulfobacteriota</taxon>
        <taxon>Desulfobulbia</taxon>
        <taxon>Desulfobulbales</taxon>
        <taxon>Desulfocapsaceae</taxon>
        <taxon>Desulfopila</taxon>
    </lineage>
</organism>
<keyword evidence="2" id="KW-1185">Reference proteome</keyword>
<dbReference type="OrthoDB" id="5432043at2"/>
<sequence>MYNKSKIQSRAALFLVAVLILTGSAIRVSAMESSLVPVSDSIFHDNRSKKDWQMNRSSRMKDVEEVQHYLQKLNTNGDTGWRLPTKEELYSLFSLFDLKENGKVKIRLEGKYWLQDEADTIYVGAWEIGDQCEPTRSFFRGNAGYIRAVRP</sequence>
<protein>
    <recommendedName>
        <fullName evidence="3">DUF1566 domain-containing protein</fullName>
    </recommendedName>
</protein>
<reference evidence="1 2" key="1">
    <citation type="submission" date="2016-12" db="EMBL/GenBank/DDBJ databases">
        <authorList>
            <person name="Song W.-J."/>
            <person name="Kurnit D.M."/>
        </authorList>
    </citation>
    <scope>NUCLEOTIDE SEQUENCE [LARGE SCALE GENOMIC DNA]</scope>
    <source>
        <strain evidence="1 2">DSM 18488</strain>
    </source>
</reference>
<evidence type="ECO:0000313" key="2">
    <source>
        <dbReference type="Proteomes" id="UP000184603"/>
    </source>
</evidence>
<dbReference type="Proteomes" id="UP000184603">
    <property type="component" value="Unassembled WGS sequence"/>
</dbReference>
<name>A0A1M7Y4M5_9BACT</name>
<evidence type="ECO:0000313" key="1">
    <source>
        <dbReference type="EMBL" id="SHO47288.1"/>
    </source>
</evidence>
<gene>
    <name evidence="1" type="ORF">SAMN02745220_01813</name>
</gene>
<proteinExistence type="predicted"/>
<evidence type="ECO:0008006" key="3">
    <source>
        <dbReference type="Google" id="ProtNLM"/>
    </source>
</evidence>
<dbReference type="RefSeq" id="WP_073613130.1">
    <property type="nucleotide sequence ID" value="NZ_FRFE01000007.1"/>
</dbReference>
<dbReference type="EMBL" id="FRFE01000007">
    <property type="protein sequence ID" value="SHO47288.1"/>
    <property type="molecule type" value="Genomic_DNA"/>
</dbReference>
<dbReference type="AlphaFoldDB" id="A0A1M7Y4M5"/>